<dbReference type="InterPro" id="IPR005135">
    <property type="entry name" value="Endo/exonuclease/phosphatase"/>
</dbReference>
<keyword evidence="3" id="KW-1185">Reference proteome</keyword>
<protein>
    <recommendedName>
        <fullName evidence="1">Endonuclease/exonuclease/phosphatase domain-containing protein</fullName>
    </recommendedName>
</protein>
<dbReference type="OrthoDB" id="6929376at2759"/>
<evidence type="ECO:0000259" key="1">
    <source>
        <dbReference type="Pfam" id="PF14529"/>
    </source>
</evidence>
<evidence type="ECO:0000313" key="3">
    <source>
        <dbReference type="Proteomes" id="UP000507470"/>
    </source>
</evidence>
<dbReference type="InterPro" id="IPR036691">
    <property type="entry name" value="Endo/exonu/phosph_ase_sf"/>
</dbReference>
<dbReference type="AlphaFoldDB" id="A0A6J8DCF0"/>
<dbReference type="PANTHER" id="PTHR33273:SF4">
    <property type="entry name" value="ENDONUCLEASE_EXONUCLEASE_PHOSPHATASE DOMAIN-CONTAINING PROTEIN"/>
    <property type="match status" value="1"/>
</dbReference>
<gene>
    <name evidence="2" type="ORF">MCOR_39024</name>
</gene>
<dbReference type="Pfam" id="PF14529">
    <property type="entry name" value="Exo_endo_phos_2"/>
    <property type="match status" value="1"/>
</dbReference>
<reference evidence="2 3" key="1">
    <citation type="submission" date="2020-06" db="EMBL/GenBank/DDBJ databases">
        <authorList>
            <person name="Li R."/>
            <person name="Bekaert M."/>
        </authorList>
    </citation>
    <scope>NUCLEOTIDE SEQUENCE [LARGE SCALE GENOMIC DNA]</scope>
    <source>
        <strain evidence="3">wild</strain>
    </source>
</reference>
<proteinExistence type="predicted"/>
<dbReference type="Gene3D" id="3.60.10.10">
    <property type="entry name" value="Endonuclease/exonuclease/phosphatase"/>
    <property type="match status" value="1"/>
</dbReference>
<organism evidence="2 3">
    <name type="scientific">Mytilus coruscus</name>
    <name type="common">Sea mussel</name>
    <dbReference type="NCBI Taxonomy" id="42192"/>
    <lineage>
        <taxon>Eukaryota</taxon>
        <taxon>Metazoa</taxon>
        <taxon>Spiralia</taxon>
        <taxon>Lophotrochozoa</taxon>
        <taxon>Mollusca</taxon>
        <taxon>Bivalvia</taxon>
        <taxon>Autobranchia</taxon>
        <taxon>Pteriomorphia</taxon>
        <taxon>Mytilida</taxon>
        <taxon>Mytiloidea</taxon>
        <taxon>Mytilidae</taxon>
        <taxon>Mytilinae</taxon>
        <taxon>Mytilus</taxon>
    </lineage>
</organism>
<dbReference type="Proteomes" id="UP000507470">
    <property type="component" value="Unassembled WGS sequence"/>
</dbReference>
<dbReference type="PANTHER" id="PTHR33273">
    <property type="entry name" value="DOMAIN-CONTAINING PROTEIN, PUTATIVE-RELATED"/>
    <property type="match status" value="1"/>
</dbReference>
<dbReference type="GO" id="GO:0003824">
    <property type="term" value="F:catalytic activity"/>
    <property type="evidence" value="ECO:0007669"/>
    <property type="project" value="InterPro"/>
</dbReference>
<accession>A0A6J8DCF0</accession>
<sequence>MISPPNVTPGKSYADSVKSKVINDDTTIINDNEANMSQVNNPEINIDVVFHQMKDWEYTNRRSNTHYNFSQLNFNTDNIEVVGVSVNCQNNKINIVNVYRPPNQNIKFNDYQEVLHNLSDNIVLLGDFNSRSSMWGSSTTDSNGNIIEKVIDQNNLIILNDGTGTFQTVTGNRTQIDLTLVSASLANDSQWSVLDDKLGSDHFPDLTVLNAKPVKNQVCTPQT</sequence>
<dbReference type="EMBL" id="CACVKT020007119">
    <property type="protein sequence ID" value="CAC5405317.1"/>
    <property type="molecule type" value="Genomic_DNA"/>
</dbReference>
<dbReference type="SUPFAM" id="SSF56219">
    <property type="entry name" value="DNase I-like"/>
    <property type="match status" value="1"/>
</dbReference>
<feature type="domain" description="Endonuclease/exonuclease/phosphatase" evidence="1">
    <location>
        <begin position="93"/>
        <end position="204"/>
    </location>
</feature>
<evidence type="ECO:0000313" key="2">
    <source>
        <dbReference type="EMBL" id="CAC5405317.1"/>
    </source>
</evidence>
<name>A0A6J8DCF0_MYTCO</name>